<name>A0ABN1J901_9FLAO</name>
<accession>A0ABN1J901</accession>
<dbReference type="EMBL" id="BAAAGE010000007">
    <property type="protein sequence ID" value="GAA0732568.1"/>
    <property type="molecule type" value="Genomic_DNA"/>
</dbReference>
<protein>
    <submittedName>
        <fullName evidence="2">Uncharacterized protein</fullName>
    </submittedName>
</protein>
<keyword evidence="3" id="KW-1185">Reference proteome</keyword>
<gene>
    <name evidence="2" type="ORF">GCM10009430_45830</name>
</gene>
<dbReference type="RefSeq" id="WP_343914573.1">
    <property type="nucleotide sequence ID" value="NZ_BAAAGE010000007.1"/>
</dbReference>
<evidence type="ECO:0000313" key="2">
    <source>
        <dbReference type="EMBL" id="GAA0732568.1"/>
    </source>
</evidence>
<reference evidence="2 3" key="1">
    <citation type="journal article" date="2019" name="Int. J. Syst. Evol. Microbiol.">
        <title>The Global Catalogue of Microorganisms (GCM) 10K type strain sequencing project: providing services to taxonomists for standard genome sequencing and annotation.</title>
        <authorList>
            <consortium name="The Broad Institute Genomics Platform"/>
            <consortium name="The Broad Institute Genome Sequencing Center for Infectious Disease"/>
            <person name="Wu L."/>
            <person name="Ma J."/>
        </authorList>
    </citation>
    <scope>NUCLEOTIDE SEQUENCE [LARGE SCALE GENOMIC DNA]</scope>
    <source>
        <strain evidence="2 3">JCM 15974</strain>
    </source>
</reference>
<dbReference type="Proteomes" id="UP001501758">
    <property type="component" value="Unassembled WGS sequence"/>
</dbReference>
<organism evidence="2 3">
    <name type="scientific">Aquimarina litoralis</name>
    <dbReference type="NCBI Taxonomy" id="584605"/>
    <lineage>
        <taxon>Bacteria</taxon>
        <taxon>Pseudomonadati</taxon>
        <taxon>Bacteroidota</taxon>
        <taxon>Flavobacteriia</taxon>
        <taxon>Flavobacteriales</taxon>
        <taxon>Flavobacteriaceae</taxon>
        <taxon>Aquimarina</taxon>
    </lineage>
</organism>
<sequence>MKYLLFVVFLSFINLAPYQKNEAQKSLSDFKSMGYSVYITRSEEKEPIQKEEWLSYAKNDPQIKIVNGDIEVTNPQTGKKFTYHADNVTYYLYKSGEVTFTYGNGHITVKNPNDEIIFKMLSIAKKLDAIVIGDGGVLFDYSYFATKLKDEESNENSEKENPKKKKSKWKLWK</sequence>
<feature type="compositionally biased region" description="Basic residues" evidence="1">
    <location>
        <begin position="162"/>
        <end position="173"/>
    </location>
</feature>
<comment type="caution">
    <text evidence="2">The sequence shown here is derived from an EMBL/GenBank/DDBJ whole genome shotgun (WGS) entry which is preliminary data.</text>
</comment>
<feature type="region of interest" description="Disordered" evidence="1">
    <location>
        <begin position="150"/>
        <end position="173"/>
    </location>
</feature>
<evidence type="ECO:0000256" key="1">
    <source>
        <dbReference type="SAM" id="MobiDB-lite"/>
    </source>
</evidence>
<evidence type="ECO:0000313" key="3">
    <source>
        <dbReference type="Proteomes" id="UP001501758"/>
    </source>
</evidence>
<proteinExistence type="predicted"/>
<feature type="compositionally biased region" description="Basic and acidic residues" evidence="1">
    <location>
        <begin position="150"/>
        <end position="161"/>
    </location>
</feature>